<proteinExistence type="predicted"/>
<evidence type="ECO:0000256" key="1">
    <source>
        <dbReference type="SAM" id="MobiDB-lite"/>
    </source>
</evidence>
<feature type="region of interest" description="Disordered" evidence="1">
    <location>
        <begin position="197"/>
        <end position="242"/>
    </location>
</feature>
<dbReference type="OrthoDB" id="4117770at2759"/>
<dbReference type="EMBL" id="MU004185">
    <property type="protein sequence ID" value="KAF2498603.1"/>
    <property type="molecule type" value="Genomic_DNA"/>
</dbReference>
<evidence type="ECO:0000313" key="2">
    <source>
        <dbReference type="EMBL" id="KAF2498603.1"/>
    </source>
</evidence>
<keyword evidence="3" id="KW-1185">Reference proteome</keyword>
<feature type="region of interest" description="Disordered" evidence="1">
    <location>
        <begin position="389"/>
        <end position="515"/>
    </location>
</feature>
<feature type="compositionally biased region" description="Basic and acidic residues" evidence="1">
    <location>
        <begin position="446"/>
        <end position="455"/>
    </location>
</feature>
<feature type="region of interest" description="Disordered" evidence="1">
    <location>
        <begin position="603"/>
        <end position="624"/>
    </location>
</feature>
<gene>
    <name evidence="2" type="ORF">BU16DRAFT_300122</name>
</gene>
<reference evidence="2" key="1">
    <citation type="journal article" date="2020" name="Stud. Mycol.">
        <title>101 Dothideomycetes genomes: a test case for predicting lifestyles and emergence of pathogens.</title>
        <authorList>
            <person name="Haridas S."/>
            <person name="Albert R."/>
            <person name="Binder M."/>
            <person name="Bloem J."/>
            <person name="Labutti K."/>
            <person name="Salamov A."/>
            <person name="Andreopoulos B."/>
            <person name="Baker S."/>
            <person name="Barry K."/>
            <person name="Bills G."/>
            <person name="Bluhm B."/>
            <person name="Cannon C."/>
            <person name="Castanera R."/>
            <person name="Culley D."/>
            <person name="Daum C."/>
            <person name="Ezra D."/>
            <person name="Gonzalez J."/>
            <person name="Henrissat B."/>
            <person name="Kuo A."/>
            <person name="Liang C."/>
            <person name="Lipzen A."/>
            <person name="Lutzoni F."/>
            <person name="Magnuson J."/>
            <person name="Mondo S."/>
            <person name="Nolan M."/>
            <person name="Ohm R."/>
            <person name="Pangilinan J."/>
            <person name="Park H.-J."/>
            <person name="Ramirez L."/>
            <person name="Alfaro M."/>
            <person name="Sun H."/>
            <person name="Tritt A."/>
            <person name="Yoshinaga Y."/>
            <person name="Zwiers L.-H."/>
            <person name="Turgeon B."/>
            <person name="Goodwin S."/>
            <person name="Spatafora J."/>
            <person name="Crous P."/>
            <person name="Grigoriev I."/>
        </authorList>
    </citation>
    <scope>NUCLEOTIDE SEQUENCE</scope>
    <source>
        <strain evidence="2">CBS 269.34</strain>
    </source>
</reference>
<organism evidence="2 3">
    <name type="scientific">Lophium mytilinum</name>
    <dbReference type="NCBI Taxonomy" id="390894"/>
    <lineage>
        <taxon>Eukaryota</taxon>
        <taxon>Fungi</taxon>
        <taxon>Dikarya</taxon>
        <taxon>Ascomycota</taxon>
        <taxon>Pezizomycotina</taxon>
        <taxon>Dothideomycetes</taxon>
        <taxon>Pleosporomycetidae</taxon>
        <taxon>Mytilinidiales</taxon>
        <taxon>Mytilinidiaceae</taxon>
        <taxon>Lophium</taxon>
    </lineage>
</organism>
<feature type="region of interest" description="Disordered" evidence="1">
    <location>
        <begin position="1"/>
        <end position="107"/>
    </location>
</feature>
<protein>
    <submittedName>
        <fullName evidence="2">Uncharacterized protein</fullName>
    </submittedName>
</protein>
<feature type="compositionally biased region" description="Polar residues" evidence="1">
    <location>
        <begin position="505"/>
        <end position="515"/>
    </location>
</feature>
<dbReference type="Proteomes" id="UP000799750">
    <property type="component" value="Unassembled WGS sequence"/>
</dbReference>
<feature type="compositionally biased region" description="Polar residues" evidence="1">
    <location>
        <begin position="469"/>
        <end position="492"/>
    </location>
</feature>
<accession>A0A6A6R4B1</accession>
<feature type="compositionally biased region" description="Polar residues" evidence="1">
    <location>
        <begin position="58"/>
        <end position="69"/>
    </location>
</feature>
<evidence type="ECO:0000313" key="3">
    <source>
        <dbReference type="Proteomes" id="UP000799750"/>
    </source>
</evidence>
<feature type="compositionally biased region" description="Polar residues" evidence="1">
    <location>
        <begin position="197"/>
        <end position="209"/>
    </location>
</feature>
<name>A0A6A6R4B1_9PEZI</name>
<feature type="compositionally biased region" description="Polar residues" evidence="1">
    <location>
        <begin position="20"/>
        <end position="36"/>
    </location>
</feature>
<feature type="compositionally biased region" description="Low complexity" evidence="1">
    <location>
        <begin position="210"/>
        <end position="242"/>
    </location>
</feature>
<sequence length="624" mass="66704">MSRVDVNSLAPARIPKLQVKNRTPLDQISISTTSSGEPRESEDPDAISSIPPRDENPLRNSTGSSSSRVNLDRKLSATTTLASNVSGSVSKSPKKEKKKGPSVFGFLTLKEPSQTALEQFAERTRQQAAEKAGSQSTGRVNAVGLSGVSTQKLPPNVPKVNSKWDGIPESVKAKEAAQRKSISASKRGSQYLEGSYSTRFTNHSNGSFNPPNSLASSNSSLKKAQRPPSLSRSVSSSGSGPRDLVLRYANRPVGIFDPAAAGLKTRASLTSPSMSSLPEISYFFPSDAHGPTIATEGSPPDNQPMTPKDLSLEIASKNSKVESTGVEDVAWVARSPTLVDFSTDSKIVDTQTIMKRISLNQGFLAGEAQEVVLPDEDDESVLEAPSVAEDMAEDTASEANAEPLLNPESTTGMEPTAGYMLLTNGPQPTGELETVPEAAESDLEVLEPKDTRPEPEDSPVADVPEIPSKNPNRYSLSPTSSASTRTNFSRPLSYQPPLETKIPSRPSSARTILPTSSLDTPTILEATTTDEAVVNLAPLNQNNHFRQYSMDDTASIAGSVAASSIAPSEMSARWFQSPRERLGLGGRIRKNDALPWEMGLGERDAADKKNSKRNRLSLFGKSAA</sequence>
<dbReference type="AlphaFoldDB" id="A0A6A6R4B1"/>